<accession>A0A6J5N5V7</accession>
<evidence type="ECO:0000313" key="1">
    <source>
        <dbReference type="EMBL" id="CAB4153807.1"/>
    </source>
</evidence>
<reference evidence="1" key="1">
    <citation type="submission" date="2020-04" db="EMBL/GenBank/DDBJ databases">
        <authorList>
            <person name="Chiriac C."/>
            <person name="Salcher M."/>
            <person name="Ghai R."/>
            <person name="Kavagutti S V."/>
        </authorList>
    </citation>
    <scope>NUCLEOTIDE SEQUENCE</scope>
</reference>
<proteinExistence type="predicted"/>
<protein>
    <submittedName>
        <fullName evidence="1">Uncharacterized protein</fullName>
    </submittedName>
</protein>
<sequence length="76" mass="9188">MQREIELTFKKLIKQIPKDQRNKKFVFICYGLAAYDKFDFKGYKVFNIESERDEITIMSKDDFDKAFMDFDEAEIL</sequence>
<dbReference type="EMBL" id="LR796606">
    <property type="protein sequence ID" value="CAB4153807.1"/>
    <property type="molecule type" value="Genomic_DNA"/>
</dbReference>
<organism evidence="1">
    <name type="scientific">uncultured Caudovirales phage</name>
    <dbReference type="NCBI Taxonomy" id="2100421"/>
    <lineage>
        <taxon>Viruses</taxon>
        <taxon>Duplodnaviria</taxon>
        <taxon>Heunggongvirae</taxon>
        <taxon>Uroviricota</taxon>
        <taxon>Caudoviricetes</taxon>
        <taxon>Peduoviridae</taxon>
        <taxon>Maltschvirus</taxon>
        <taxon>Maltschvirus maltsch</taxon>
    </lineage>
</organism>
<name>A0A6J5N5V7_9CAUD</name>
<gene>
    <name evidence="1" type="ORF">UFOVP627_45</name>
</gene>